<dbReference type="EMBL" id="PZZW01000004">
    <property type="protein sequence ID" value="PTM78384.1"/>
    <property type="molecule type" value="Genomic_DNA"/>
</dbReference>
<sequence>MRLPLLTTILANTALLNNPLLPELPVWQARSFYAQILLVVSVLLNFLGIDLFRTLGEIGWGSPEEVLATGDRAVAAWQQVAPLIFGLWAWIERRAPNFRLVWWGAKAPTGTAALFCLALILGTMASEPVPLEGLSGPNAPVRSIA</sequence>
<keyword evidence="1" id="KW-1133">Transmembrane helix</keyword>
<proteinExistence type="predicted"/>
<protein>
    <submittedName>
        <fullName evidence="2">Uncharacterized protein</fullName>
    </submittedName>
</protein>
<dbReference type="RefSeq" id="WP_069332250.1">
    <property type="nucleotide sequence ID" value="NZ_MABH01000143.1"/>
</dbReference>
<name>A0ABX5JA49_9RHOB</name>
<evidence type="ECO:0000313" key="3">
    <source>
        <dbReference type="Proteomes" id="UP000240800"/>
    </source>
</evidence>
<gene>
    <name evidence="2" type="ORF">C8J29_104343</name>
</gene>
<evidence type="ECO:0000256" key="1">
    <source>
        <dbReference type="SAM" id="Phobius"/>
    </source>
</evidence>
<feature type="transmembrane region" description="Helical" evidence="1">
    <location>
        <begin position="32"/>
        <end position="52"/>
    </location>
</feature>
<organism evidence="2 3">
    <name type="scientific">Cereibacter johrii</name>
    <dbReference type="NCBI Taxonomy" id="445629"/>
    <lineage>
        <taxon>Bacteria</taxon>
        <taxon>Pseudomonadati</taxon>
        <taxon>Pseudomonadota</taxon>
        <taxon>Alphaproteobacteria</taxon>
        <taxon>Rhodobacterales</taxon>
        <taxon>Paracoccaceae</taxon>
        <taxon>Cereibacter</taxon>
    </lineage>
</organism>
<reference evidence="2 3" key="1">
    <citation type="submission" date="2018-04" db="EMBL/GenBank/DDBJ databases">
        <title>Genomic Encyclopedia of Type Strains, Phase III (KMG-III): the genomes of soil and plant-associated and newly described type strains.</title>
        <authorList>
            <person name="Whitman W."/>
        </authorList>
    </citation>
    <scope>NUCLEOTIDE SEQUENCE [LARGE SCALE GENOMIC DNA]</scope>
    <source>
        <strain evidence="2 3">JA192</strain>
    </source>
</reference>
<keyword evidence="1" id="KW-0812">Transmembrane</keyword>
<feature type="transmembrane region" description="Helical" evidence="1">
    <location>
        <begin position="103"/>
        <end position="121"/>
    </location>
</feature>
<keyword evidence="1" id="KW-0472">Membrane</keyword>
<evidence type="ECO:0000313" key="2">
    <source>
        <dbReference type="EMBL" id="PTM78384.1"/>
    </source>
</evidence>
<dbReference type="Proteomes" id="UP000240800">
    <property type="component" value="Unassembled WGS sequence"/>
</dbReference>
<keyword evidence="3" id="KW-1185">Reference proteome</keyword>
<accession>A0ABX5JA49</accession>
<comment type="caution">
    <text evidence="2">The sequence shown here is derived from an EMBL/GenBank/DDBJ whole genome shotgun (WGS) entry which is preliminary data.</text>
</comment>